<protein>
    <recommendedName>
        <fullName evidence="2">deoxyribose-phosphate aldolase</fullName>
        <ecNumber evidence="2">4.1.2.4</ecNumber>
    </recommendedName>
    <alternativeName>
        <fullName evidence="6">2-deoxy-D-ribose 5-phosphate aldolase</fullName>
    </alternativeName>
</protein>
<evidence type="ECO:0000313" key="10">
    <source>
        <dbReference type="Proteomes" id="UP001146351"/>
    </source>
</evidence>
<dbReference type="GO" id="GO:0009264">
    <property type="term" value="P:deoxyribonucleotide catabolic process"/>
    <property type="evidence" value="ECO:0007669"/>
    <property type="project" value="InterPro"/>
</dbReference>
<dbReference type="EMBL" id="JAPQKO010000005">
    <property type="protein sequence ID" value="KAJ5162149.1"/>
    <property type="molecule type" value="Genomic_DNA"/>
</dbReference>
<feature type="active site" description="Proton donor/acceptor" evidence="8">
    <location>
        <position position="223"/>
    </location>
</feature>
<gene>
    <name evidence="9" type="ORF">N7492_007541</name>
</gene>
<keyword evidence="3" id="KW-0963">Cytoplasm</keyword>
<reference evidence="9" key="1">
    <citation type="submission" date="2022-11" db="EMBL/GenBank/DDBJ databases">
        <authorList>
            <person name="Petersen C."/>
        </authorList>
    </citation>
    <scope>NUCLEOTIDE SEQUENCE</scope>
    <source>
        <strain evidence="9">IBT 21917</strain>
    </source>
</reference>
<dbReference type="GO" id="GO:0005737">
    <property type="term" value="C:cytoplasm"/>
    <property type="evidence" value="ECO:0007669"/>
    <property type="project" value="InterPro"/>
</dbReference>
<dbReference type="PIRSF" id="PIRSF001357">
    <property type="entry name" value="DeoC"/>
    <property type="match status" value="1"/>
</dbReference>
<evidence type="ECO:0000256" key="4">
    <source>
        <dbReference type="ARBA" id="ARBA00023239"/>
    </source>
</evidence>
<evidence type="ECO:0000313" key="9">
    <source>
        <dbReference type="EMBL" id="KAJ5162149.1"/>
    </source>
</evidence>
<dbReference type="FunFam" id="3.20.20.70:FF:000044">
    <property type="entry name" value="Deoxyribose-phosphate aldolase"/>
    <property type="match status" value="1"/>
</dbReference>
<dbReference type="InterPro" id="IPR011343">
    <property type="entry name" value="DeoC"/>
</dbReference>
<evidence type="ECO:0000256" key="5">
    <source>
        <dbReference type="ARBA" id="ARBA00023270"/>
    </source>
</evidence>
<accession>A0A9W9I006</accession>
<dbReference type="PANTHER" id="PTHR10889">
    <property type="entry name" value="DEOXYRIBOSE-PHOSPHATE ALDOLASE"/>
    <property type="match status" value="1"/>
</dbReference>
<dbReference type="InterPro" id="IPR013785">
    <property type="entry name" value="Aldolase_TIM"/>
</dbReference>
<evidence type="ECO:0000256" key="2">
    <source>
        <dbReference type="ARBA" id="ARBA00012515"/>
    </source>
</evidence>
<dbReference type="CDD" id="cd00959">
    <property type="entry name" value="DeoC"/>
    <property type="match status" value="1"/>
</dbReference>
<keyword evidence="4" id="KW-0456">Lyase</keyword>
<evidence type="ECO:0000256" key="6">
    <source>
        <dbReference type="ARBA" id="ARBA00032755"/>
    </source>
</evidence>
<comment type="caution">
    <text evidence="9">The sequence shown here is derived from an EMBL/GenBank/DDBJ whole genome shotgun (WGS) entry which is preliminary data.</text>
</comment>
<comment type="similarity">
    <text evidence="1">Belongs to the DeoC/FbaB aldolase family. DeoC type 1 subfamily.</text>
</comment>
<dbReference type="Proteomes" id="UP001146351">
    <property type="component" value="Unassembled WGS sequence"/>
</dbReference>
<dbReference type="GO" id="GO:0004139">
    <property type="term" value="F:deoxyribose-phosphate aldolase activity"/>
    <property type="evidence" value="ECO:0007669"/>
    <property type="project" value="UniProtKB-EC"/>
</dbReference>
<reference evidence="9" key="2">
    <citation type="journal article" date="2023" name="IMA Fungus">
        <title>Comparative genomic study of the Penicillium genus elucidates a diverse pangenome and 15 lateral gene transfer events.</title>
        <authorList>
            <person name="Petersen C."/>
            <person name="Sorensen T."/>
            <person name="Nielsen M.R."/>
            <person name="Sondergaard T.E."/>
            <person name="Sorensen J.L."/>
            <person name="Fitzpatrick D.A."/>
            <person name="Frisvad J.C."/>
            <person name="Nielsen K.L."/>
        </authorList>
    </citation>
    <scope>NUCLEOTIDE SEQUENCE</scope>
    <source>
        <strain evidence="9">IBT 21917</strain>
    </source>
</reference>
<dbReference type="Pfam" id="PF01791">
    <property type="entry name" value="DeoC"/>
    <property type="match status" value="1"/>
</dbReference>
<dbReference type="SUPFAM" id="SSF51569">
    <property type="entry name" value="Aldolase"/>
    <property type="match status" value="1"/>
</dbReference>
<dbReference type="Gene3D" id="3.20.20.70">
    <property type="entry name" value="Aldolase class I"/>
    <property type="match status" value="1"/>
</dbReference>
<keyword evidence="5 8" id="KW-0704">Schiff base</keyword>
<dbReference type="InterPro" id="IPR028581">
    <property type="entry name" value="DeoC_typeI"/>
</dbReference>
<organism evidence="9 10">
    <name type="scientific">Penicillium capsulatum</name>
    <dbReference type="NCBI Taxonomy" id="69766"/>
    <lineage>
        <taxon>Eukaryota</taxon>
        <taxon>Fungi</taxon>
        <taxon>Dikarya</taxon>
        <taxon>Ascomycota</taxon>
        <taxon>Pezizomycotina</taxon>
        <taxon>Eurotiomycetes</taxon>
        <taxon>Eurotiomycetidae</taxon>
        <taxon>Eurotiales</taxon>
        <taxon>Aspergillaceae</taxon>
        <taxon>Penicillium</taxon>
    </lineage>
</organism>
<dbReference type="GO" id="GO:0016052">
    <property type="term" value="P:carbohydrate catabolic process"/>
    <property type="evidence" value="ECO:0007669"/>
    <property type="project" value="TreeGrafter"/>
</dbReference>
<feature type="active site" description="Schiff-base intermediate with acetaldehyde" evidence="8">
    <location>
        <position position="192"/>
    </location>
</feature>
<dbReference type="HAMAP" id="MF_00114">
    <property type="entry name" value="DeoC_type1"/>
    <property type="match status" value="1"/>
</dbReference>
<evidence type="ECO:0000256" key="7">
    <source>
        <dbReference type="ARBA" id="ARBA00048791"/>
    </source>
</evidence>
<evidence type="ECO:0000256" key="3">
    <source>
        <dbReference type="ARBA" id="ARBA00022490"/>
    </source>
</evidence>
<sequence>MSSAPRTDAEWASYISQLKERIPGRSLSQPMIPLQIPPMIDHTLLNTQADLEVPADSARVDKLCDEAKEYGFATVCVRREHVSRAVANLQQTPNTGVSCVVGFPEGTYDTNDKVREALEAVAKGATDLDMVINWPLLKNGAYAQVYEDIMAVRRAAPAPTKLKAIVEAAQLDRDQLIAATIVCCTAGVDFVKTCTGYAGSASVDHVTTMRLVAELGLNNCQIKASGGIRTAGDCLRMMKAGAKRIGTTSGIAIMKEIDEGELLEQGAGHAVT</sequence>
<dbReference type="OrthoDB" id="70823at2759"/>
<dbReference type="AlphaFoldDB" id="A0A9W9I006"/>
<dbReference type="SMART" id="SM01133">
    <property type="entry name" value="DeoC"/>
    <property type="match status" value="1"/>
</dbReference>
<comment type="catalytic activity">
    <reaction evidence="7">
        <text>2-deoxy-D-ribose 5-phosphate = D-glyceraldehyde 3-phosphate + acetaldehyde</text>
        <dbReference type="Rhea" id="RHEA:12821"/>
        <dbReference type="ChEBI" id="CHEBI:15343"/>
        <dbReference type="ChEBI" id="CHEBI:59776"/>
        <dbReference type="ChEBI" id="CHEBI:62877"/>
        <dbReference type="EC" id="4.1.2.4"/>
    </reaction>
</comment>
<keyword evidence="10" id="KW-1185">Reference proteome</keyword>
<dbReference type="NCBIfam" id="TIGR00126">
    <property type="entry name" value="deoC"/>
    <property type="match status" value="1"/>
</dbReference>
<dbReference type="PANTHER" id="PTHR10889:SF1">
    <property type="entry name" value="DEOXYRIBOSE-PHOSPHATE ALDOLASE"/>
    <property type="match status" value="1"/>
</dbReference>
<evidence type="ECO:0000256" key="1">
    <source>
        <dbReference type="ARBA" id="ARBA00010936"/>
    </source>
</evidence>
<dbReference type="InterPro" id="IPR002915">
    <property type="entry name" value="DeoC/FbaB/LacD_aldolase"/>
</dbReference>
<name>A0A9W9I006_9EURO</name>
<dbReference type="EC" id="4.1.2.4" evidence="2"/>
<evidence type="ECO:0000256" key="8">
    <source>
        <dbReference type="PIRSR" id="PIRSR001357-50"/>
    </source>
</evidence>
<proteinExistence type="inferred from homology"/>